<comment type="caution">
    <text evidence="1">The sequence shown here is derived from an EMBL/GenBank/DDBJ whole genome shotgun (WGS) entry which is preliminary data.</text>
</comment>
<keyword evidence="2" id="KW-1185">Reference proteome</keyword>
<organism evidence="1 2">
    <name type="scientific">Hibiscus sabdariffa</name>
    <name type="common">roselle</name>
    <dbReference type="NCBI Taxonomy" id="183260"/>
    <lineage>
        <taxon>Eukaryota</taxon>
        <taxon>Viridiplantae</taxon>
        <taxon>Streptophyta</taxon>
        <taxon>Embryophyta</taxon>
        <taxon>Tracheophyta</taxon>
        <taxon>Spermatophyta</taxon>
        <taxon>Magnoliopsida</taxon>
        <taxon>eudicotyledons</taxon>
        <taxon>Gunneridae</taxon>
        <taxon>Pentapetalae</taxon>
        <taxon>rosids</taxon>
        <taxon>malvids</taxon>
        <taxon>Malvales</taxon>
        <taxon>Malvaceae</taxon>
        <taxon>Malvoideae</taxon>
        <taxon>Hibiscus</taxon>
    </lineage>
</organism>
<gene>
    <name evidence="1" type="ORF">V6N11_004679</name>
</gene>
<protein>
    <submittedName>
        <fullName evidence="1">Uncharacterized protein</fullName>
    </submittedName>
</protein>
<proteinExistence type="predicted"/>
<accession>A0ABR2SH20</accession>
<dbReference type="Proteomes" id="UP001396334">
    <property type="component" value="Unassembled WGS sequence"/>
</dbReference>
<sequence length="85" mass="9410">MTVIQSRKTTNMEGSNATADGVACWSFEGGTVETPCSGLMRPLRSLFRETVLKTPPVTKGSLIDSSEQSIPQSYLVRLYVWRIDI</sequence>
<reference evidence="1 2" key="1">
    <citation type="journal article" date="2024" name="G3 (Bethesda)">
        <title>Genome assembly of Hibiscus sabdariffa L. provides insights into metabolisms of medicinal natural products.</title>
        <authorList>
            <person name="Kim T."/>
        </authorList>
    </citation>
    <scope>NUCLEOTIDE SEQUENCE [LARGE SCALE GENOMIC DNA]</scope>
    <source>
        <strain evidence="1">TK-2024</strain>
        <tissue evidence="1">Old leaves</tissue>
    </source>
</reference>
<name>A0ABR2SH20_9ROSI</name>
<evidence type="ECO:0000313" key="2">
    <source>
        <dbReference type="Proteomes" id="UP001396334"/>
    </source>
</evidence>
<dbReference type="EMBL" id="JBBPBN010000015">
    <property type="protein sequence ID" value="KAK9024520.1"/>
    <property type="molecule type" value="Genomic_DNA"/>
</dbReference>
<evidence type="ECO:0000313" key="1">
    <source>
        <dbReference type="EMBL" id="KAK9024520.1"/>
    </source>
</evidence>